<accession>A0AAV7SDE4</accession>
<evidence type="ECO:0000256" key="1">
    <source>
        <dbReference type="SAM" id="Phobius"/>
    </source>
</evidence>
<keyword evidence="1" id="KW-0812">Transmembrane</keyword>
<keyword evidence="3" id="KW-1185">Reference proteome</keyword>
<evidence type="ECO:0000313" key="2">
    <source>
        <dbReference type="EMBL" id="KAJ1161831.1"/>
    </source>
</evidence>
<organism evidence="2 3">
    <name type="scientific">Pleurodeles waltl</name>
    <name type="common">Iberian ribbed newt</name>
    <dbReference type="NCBI Taxonomy" id="8319"/>
    <lineage>
        <taxon>Eukaryota</taxon>
        <taxon>Metazoa</taxon>
        <taxon>Chordata</taxon>
        <taxon>Craniata</taxon>
        <taxon>Vertebrata</taxon>
        <taxon>Euteleostomi</taxon>
        <taxon>Amphibia</taxon>
        <taxon>Batrachia</taxon>
        <taxon>Caudata</taxon>
        <taxon>Salamandroidea</taxon>
        <taxon>Salamandridae</taxon>
        <taxon>Pleurodelinae</taxon>
        <taxon>Pleurodeles</taxon>
    </lineage>
</organism>
<keyword evidence="1" id="KW-0472">Membrane</keyword>
<protein>
    <submittedName>
        <fullName evidence="2">Uncharacterized protein</fullName>
    </submittedName>
</protein>
<dbReference type="EMBL" id="JANPWB010000008">
    <property type="protein sequence ID" value="KAJ1161831.1"/>
    <property type="molecule type" value="Genomic_DNA"/>
</dbReference>
<sequence>MTESSKPTVMSRAIISIPSVIASYFMYVMNSQARNAAFHSRVMQDPSVEMRHAVAILEICCNGDVRSLCEDVSYSGGSDELQGCDVNSRIRDALCNGSDEYSWEVLCP</sequence>
<evidence type="ECO:0000313" key="3">
    <source>
        <dbReference type="Proteomes" id="UP001066276"/>
    </source>
</evidence>
<gene>
    <name evidence="2" type="ORF">NDU88_002312</name>
</gene>
<proteinExistence type="predicted"/>
<reference evidence="2" key="1">
    <citation type="journal article" date="2022" name="bioRxiv">
        <title>Sequencing and chromosome-scale assembly of the giantPleurodeles waltlgenome.</title>
        <authorList>
            <person name="Brown T."/>
            <person name="Elewa A."/>
            <person name="Iarovenko S."/>
            <person name="Subramanian E."/>
            <person name="Araus A.J."/>
            <person name="Petzold A."/>
            <person name="Susuki M."/>
            <person name="Suzuki K.-i.T."/>
            <person name="Hayashi T."/>
            <person name="Toyoda A."/>
            <person name="Oliveira C."/>
            <person name="Osipova E."/>
            <person name="Leigh N.D."/>
            <person name="Simon A."/>
            <person name="Yun M.H."/>
        </authorList>
    </citation>
    <scope>NUCLEOTIDE SEQUENCE</scope>
    <source>
        <strain evidence="2">20211129_DDA</strain>
        <tissue evidence="2">Liver</tissue>
    </source>
</reference>
<name>A0AAV7SDE4_PLEWA</name>
<keyword evidence="1" id="KW-1133">Transmembrane helix</keyword>
<feature type="transmembrane region" description="Helical" evidence="1">
    <location>
        <begin position="12"/>
        <end position="29"/>
    </location>
</feature>
<dbReference type="AlphaFoldDB" id="A0AAV7SDE4"/>
<comment type="caution">
    <text evidence="2">The sequence shown here is derived from an EMBL/GenBank/DDBJ whole genome shotgun (WGS) entry which is preliminary data.</text>
</comment>
<dbReference type="Proteomes" id="UP001066276">
    <property type="component" value="Chromosome 4_2"/>
</dbReference>